<accession>A0A1S2PT90</accession>
<feature type="domain" description="AMP-dependent synthetase/ligase" evidence="2">
    <location>
        <begin position="29"/>
        <end position="324"/>
    </location>
</feature>
<gene>
    <name evidence="3" type="ORF">BIV23_31535</name>
</gene>
<dbReference type="Proteomes" id="UP000179642">
    <property type="component" value="Unassembled WGS sequence"/>
</dbReference>
<dbReference type="EMBL" id="MLYO01000059">
    <property type="protein sequence ID" value="OIJ97029.1"/>
    <property type="molecule type" value="Genomic_DNA"/>
</dbReference>
<dbReference type="InterPro" id="IPR000873">
    <property type="entry name" value="AMP-dep_synth/lig_dom"/>
</dbReference>
<evidence type="ECO:0000313" key="3">
    <source>
        <dbReference type="EMBL" id="OIJ97029.1"/>
    </source>
</evidence>
<name>A0A1S2PT90_9ACTN</name>
<comment type="similarity">
    <text evidence="1">Belongs to the ATP-dependent AMP-binding enzyme family.</text>
</comment>
<comment type="caution">
    <text evidence="3">The sequence shown here is derived from an EMBL/GenBank/DDBJ whole genome shotgun (WGS) entry which is preliminary data.</text>
</comment>
<dbReference type="Pfam" id="PF00501">
    <property type="entry name" value="AMP-binding"/>
    <property type="match status" value="1"/>
</dbReference>
<proteinExistence type="inferred from homology"/>
<dbReference type="GO" id="GO:0031956">
    <property type="term" value="F:medium-chain fatty acid-CoA ligase activity"/>
    <property type="evidence" value="ECO:0007669"/>
    <property type="project" value="TreeGrafter"/>
</dbReference>
<dbReference type="PANTHER" id="PTHR43201">
    <property type="entry name" value="ACYL-COA SYNTHETASE"/>
    <property type="match status" value="1"/>
</dbReference>
<dbReference type="PROSITE" id="PS00455">
    <property type="entry name" value="AMP_BINDING"/>
    <property type="match status" value="1"/>
</dbReference>
<dbReference type="Gene3D" id="3.40.50.12780">
    <property type="entry name" value="N-terminal domain of ligase-like"/>
    <property type="match status" value="1"/>
</dbReference>
<evidence type="ECO:0000259" key="2">
    <source>
        <dbReference type="Pfam" id="PF00501"/>
    </source>
</evidence>
<evidence type="ECO:0000256" key="1">
    <source>
        <dbReference type="ARBA" id="ARBA00006432"/>
    </source>
</evidence>
<dbReference type="RefSeq" id="WP_071384396.1">
    <property type="nucleotide sequence ID" value="NZ_MLYO01000059.1"/>
</dbReference>
<dbReference type="PANTHER" id="PTHR43201:SF8">
    <property type="entry name" value="ACYL-COA SYNTHETASE FAMILY MEMBER 3"/>
    <property type="match status" value="1"/>
</dbReference>
<dbReference type="AlphaFoldDB" id="A0A1S2PT90"/>
<sequence>MRETSGAGEPDWWGAELLARHPAGAVWARARHEVTYERLRTQTGALRRLFLAHGIRPGTTVALRGTPSFTQLWSVFALWSLDAQVMLMGPTIRGRELGRLLDRCRPQFYVSFDASSFGPHRFQDECEMFVRQLRGGHRAVSDHCLVHFTSGSTGLAKAVGRTPQSLLTELDVFRRIGGMPGPGSKVLLLGPVAHSFNLIGGLLQNMNAGAVTVFASRSTRPAVLRAAIRSGSDTILGMTEHFTGLALADRAVRMPRLHRAISGGDRLEDRVYARFTERYGVRIGQAYGTTETGIVAADPTGWFGPGTVGMAAPGTRVRLVDGELQVRMERTPYLTEETAPARFIADGAADGPGWLCTRDRAVRDPADGALRILGRIDPPADRHSLTRGLDHVLLADRTAGRTLTRGGQPT</sequence>
<reference evidence="3 4" key="1">
    <citation type="submission" date="2016-10" db="EMBL/GenBank/DDBJ databases">
        <title>Genome sequence of Streptomyces sp. MUSC 1.</title>
        <authorList>
            <person name="Lee L.-H."/>
            <person name="Ser H.-L."/>
            <person name="Law J.W.-F."/>
        </authorList>
    </citation>
    <scope>NUCLEOTIDE SEQUENCE [LARGE SCALE GENOMIC DNA]</scope>
    <source>
        <strain evidence="3 4">MUSC 1</strain>
    </source>
</reference>
<keyword evidence="4" id="KW-1185">Reference proteome</keyword>
<dbReference type="InterPro" id="IPR042099">
    <property type="entry name" value="ANL_N_sf"/>
</dbReference>
<evidence type="ECO:0000313" key="4">
    <source>
        <dbReference type="Proteomes" id="UP000179642"/>
    </source>
</evidence>
<dbReference type="OrthoDB" id="3802565at2"/>
<dbReference type="GO" id="GO:0006631">
    <property type="term" value="P:fatty acid metabolic process"/>
    <property type="evidence" value="ECO:0007669"/>
    <property type="project" value="TreeGrafter"/>
</dbReference>
<dbReference type="SUPFAM" id="SSF56801">
    <property type="entry name" value="Acetyl-CoA synthetase-like"/>
    <property type="match status" value="1"/>
</dbReference>
<organism evidence="3 4">
    <name type="scientific">Streptomyces monashensis</name>
    <dbReference type="NCBI Taxonomy" id="1678012"/>
    <lineage>
        <taxon>Bacteria</taxon>
        <taxon>Bacillati</taxon>
        <taxon>Actinomycetota</taxon>
        <taxon>Actinomycetes</taxon>
        <taxon>Kitasatosporales</taxon>
        <taxon>Streptomycetaceae</taxon>
        <taxon>Streptomyces</taxon>
    </lineage>
</organism>
<protein>
    <recommendedName>
        <fullName evidence="2">AMP-dependent synthetase/ligase domain-containing protein</fullName>
    </recommendedName>
</protein>
<dbReference type="InterPro" id="IPR020845">
    <property type="entry name" value="AMP-binding_CS"/>
</dbReference>